<protein>
    <submittedName>
        <fullName evidence="4">Acetyltransferase (GNAT) family protein</fullName>
    </submittedName>
</protein>
<dbReference type="RefSeq" id="WP_341465187.1">
    <property type="nucleotide sequence ID" value="NZ_FUXZ01000005.1"/>
</dbReference>
<evidence type="ECO:0000259" key="3">
    <source>
        <dbReference type="PROSITE" id="PS51186"/>
    </source>
</evidence>
<dbReference type="InterPro" id="IPR051556">
    <property type="entry name" value="N-term/lysine_N-AcTrnsfr"/>
</dbReference>
<feature type="domain" description="N-acetyltransferase" evidence="3">
    <location>
        <begin position="2"/>
        <end position="175"/>
    </location>
</feature>
<dbReference type="Gene3D" id="3.40.630.30">
    <property type="match status" value="1"/>
</dbReference>
<dbReference type="Pfam" id="PF00583">
    <property type="entry name" value="Acetyltransf_1"/>
    <property type="match status" value="1"/>
</dbReference>
<evidence type="ECO:0000256" key="2">
    <source>
        <dbReference type="ARBA" id="ARBA00023315"/>
    </source>
</evidence>
<dbReference type="InterPro" id="IPR016181">
    <property type="entry name" value="Acyl_CoA_acyltransferase"/>
</dbReference>
<dbReference type="STRING" id="39495.SAMN02745111_00885"/>
<dbReference type="GO" id="GO:0016747">
    <property type="term" value="F:acyltransferase activity, transferring groups other than amino-acyl groups"/>
    <property type="evidence" value="ECO:0007669"/>
    <property type="project" value="InterPro"/>
</dbReference>
<reference evidence="4 5" key="1">
    <citation type="submission" date="2017-02" db="EMBL/GenBank/DDBJ databases">
        <authorList>
            <person name="Peterson S.W."/>
        </authorList>
    </citation>
    <scope>NUCLEOTIDE SEQUENCE [LARGE SCALE GENOMIC DNA]</scope>
    <source>
        <strain evidence="4 5">ATCC 35992</strain>
    </source>
</reference>
<gene>
    <name evidence="4" type="ORF">SAMN02745111_00885</name>
</gene>
<keyword evidence="1 4" id="KW-0808">Transferase</keyword>
<keyword evidence="2" id="KW-0012">Acyltransferase</keyword>
<dbReference type="PANTHER" id="PTHR42919">
    <property type="entry name" value="N-ALPHA-ACETYLTRANSFERASE"/>
    <property type="match status" value="1"/>
</dbReference>
<evidence type="ECO:0000313" key="5">
    <source>
        <dbReference type="Proteomes" id="UP000190814"/>
    </source>
</evidence>
<dbReference type="SUPFAM" id="SSF55729">
    <property type="entry name" value="Acyl-CoA N-acyltransferases (Nat)"/>
    <property type="match status" value="1"/>
</dbReference>
<accession>A0A1T4VGG0</accession>
<dbReference type="CDD" id="cd04301">
    <property type="entry name" value="NAT_SF"/>
    <property type="match status" value="1"/>
</dbReference>
<dbReference type="PROSITE" id="PS51186">
    <property type="entry name" value="GNAT"/>
    <property type="match status" value="1"/>
</dbReference>
<dbReference type="Proteomes" id="UP000190814">
    <property type="component" value="Unassembled WGS sequence"/>
</dbReference>
<evidence type="ECO:0000313" key="4">
    <source>
        <dbReference type="EMBL" id="SKA64062.1"/>
    </source>
</evidence>
<proteinExistence type="predicted"/>
<sequence length="175" mass="20369">MIIIRKAKEKDIDKIMDLLVQVDMVHHNGRPDIFKGPTTKYTREELINMINEDSKQDSKNGTSYGESKKTIFVITDSDESVLGHAFCIDKSVKDDNLLEDIKTLYIDDICIDEKMRNQSLGEFLYKYIIDYAKQHSYYNVTLNVWSCNEGAMKFYEKLGMKPQKVGMEIILDYPF</sequence>
<dbReference type="AlphaFoldDB" id="A0A1T4VGG0"/>
<dbReference type="EMBL" id="FUXZ01000005">
    <property type="protein sequence ID" value="SKA64062.1"/>
    <property type="molecule type" value="Genomic_DNA"/>
</dbReference>
<name>A0A1T4VGG0_9FIRM</name>
<keyword evidence="5" id="KW-1185">Reference proteome</keyword>
<dbReference type="InterPro" id="IPR000182">
    <property type="entry name" value="GNAT_dom"/>
</dbReference>
<evidence type="ECO:0000256" key="1">
    <source>
        <dbReference type="ARBA" id="ARBA00022679"/>
    </source>
</evidence>
<organism evidence="4 5">
    <name type="scientific">Eubacterium uniforme</name>
    <dbReference type="NCBI Taxonomy" id="39495"/>
    <lineage>
        <taxon>Bacteria</taxon>
        <taxon>Bacillati</taxon>
        <taxon>Bacillota</taxon>
        <taxon>Clostridia</taxon>
        <taxon>Eubacteriales</taxon>
        <taxon>Eubacteriaceae</taxon>
        <taxon>Eubacterium</taxon>
    </lineage>
</organism>
<dbReference type="PANTHER" id="PTHR42919:SF8">
    <property type="entry name" value="N-ALPHA-ACETYLTRANSFERASE 50"/>
    <property type="match status" value="1"/>
</dbReference>